<feature type="compositionally biased region" description="Low complexity" evidence="1">
    <location>
        <begin position="21"/>
        <end position="38"/>
    </location>
</feature>
<accession>A0AAV7XIE4</accession>
<reference evidence="2" key="1">
    <citation type="submission" date="2022-12" db="EMBL/GenBank/DDBJ databases">
        <title>Chromosome-level genome assembly of the bean flower thrips Megalurothrips usitatus.</title>
        <authorList>
            <person name="Ma L."/>
            <person name="Liu Q."/>
            <person name="Li H."/>
            <person name="Cai W."/>
        </authorList>
    </citation>
    <scope>NUCLEOTIDE SEQUENCE</scope>
    <source>
        <strain evidence="2">Cailab_2022a</strain>
    </source>
</reference>
<feature type="compositionally biased region" description="Pro residues" evidence="1">
    <location>
        <begin position="87"/>
        <end position="97"/>
    </location>
</feature>
<feature type="compositionally biased region" description="Acidic residues" evidence="1">
    <location>
        <begin position="137"/>
        <end position="146"/>
    </location>
</feature>
<feature type="region of interest" description="Disordered" evidence="1">
    <location>
        <begin position="69"/>
        <end position="165"/>
    </location>
</feature>
<evidence type="ECO:0000313" key="3">
    <source>
        <dbReference type="Proteomes" id="UP001075354"/>
    </source>
</evidence>
<feature type="region of interest" description="Disordered" evidence="1">
    <location>
        <begin position="187"/>
        <end position="209"/>
    </location>
</feature>
<dbReference type="AlphaFoldDB" id="A0AAV7XIE4"/>
<feature type="region of interest" description="Disordered" evidence="1">
    <location>
        <begin position="267"/>
        <end position="369"/>
    </location>
</feature>
<dbReference type="EMBL" id="JAPTSV010000009">
    <property type="protein sequence ID" value="KAJ1524377.1"/>
    <property type="molecule type" value="Genomic_DNA"/>
</dbReference>
<proteinExistence type="predicted"/>
<protein>
    <submittedName>
        <fullName evidence="2">Uncharacterized protein</fullName>
    </submittedName>
</protein>
<dbReference type="Proteomes" id="UP001075354">
    <property type="component" value="Chromosome 9"/>
</dbReference>
<sequence length="369" mass="37509">MSHRAEEEQLFRQSREVQFIRAATARSPTAPPAALRPRGSVSSTPATPAGHPAGEDLLLSVLQYPVTAAAGGGTGYQHRAVTTRSPGAPPPYYPSPQPSHREYGDGDGDAAPGSGALAAPPPPSSLALGTLGHGSDGDDTDGGDVSDPEHLGNPSRGAQGGGGGFSLHNFGAAMLRTIRNVRSSSPRFGEPHHPHYGHAYPTPVGGRRRRDARAAYRRANSREEDACSDILGEDDDGDSLGGVGATVLDVGDGPSASDPLDVVGHGDRHRGSVNSTSGTVGTGKCAARRKEVKKKISSATAADWPSGGGGGRGRKRVGRGGGVSSRCALSSAGSRWCGGVKSDSRRKEPRAGGASAERGGGITTAAEVA</sequence>
<evidence type="ECO:0000256" key="1">
    <source>
        <dbReference type="SAM" id="MobiDB-lite"/>
    </source>
</evidence>
<feature type="compositionally biased region" description="Low complexity" evidence="1">
    <location>
        <begin position="109"/>
        <end position="118"/>
    </location>
</feature>
<feature type="compositionally biased region" description="Basic residues" evidence="1">
    <location>
        <begin position="286"/>
        <end position="296"/>
    </location>
</feature>
<organism evidence="2 3">
    <name type="scientific">Megalurothrips usitatus</name>
    <name type="common">bean blossom thrips</name>
    <dbReference type="NCBI Taxonomy" id="439358"/>
    <lineage>
        <taxon>Eukaryota</taxon>
        <taxon>Metazoa</taxon>
        <taxon>Ecdysozoa</taxon>
        <taxon>Arthropoda</taxon>
        <taxon>Hexapoda</taxon>
        <taxon>Insecta</taxon>
        <taxon>Pterygota</taxon>
        <taxon>Neoptera</taxon>
        <taxon>Paraneoptera</taxon>
        <taxon>Thysanoptera</taxon>
        <taxon>Terebrantia</taxon>
        <taxon>Thripoidea</taxon>
        <taxon>Thripidae</taxon>
        <taxon>Megalurothrips</taxon>
    </lineage>
</organism>
<name>A0AAV7XIE4_9NEOP</name>
<gene>
    <name evidence="2" type="ORF">ONE63_010877</name>
</gene>
<feature type="region of interest" description="Disordered" evidence="1">
    <location>
        <begin position="21"/>
        <end position="54"/>
    </location>
</feature>
<evidence type="ECO:0000313" key="2">
    <source>
        <dbReference type="EMBL" id="KAJ1524377.1"/>
    </source>
</evidence>
<keyword evidence="3" id="KW-1185">Reference proteome</keyword>
<comment type="caution">
    <text evidence="2">The sequence shown here is derived from an EMBL/GenBank/DDBJ whole genome shotgun (WGS) entry which is preliminary data.</text>
</comment>